<keyword evidence="5 6" id="KW-0472">Membrane</keyword>
<feature type="transmembrane region" description="Helical" evidence="6">
    <location>
        <begin position="184"/>
        <end position="207"/>
    </location>
</feature>
<feature type="transmembrane region" description="Helical" evidence="6">
    <location>
        <begin position="392"/>
        <end position="414"/>
    </location>
</feature>
<feature type="transmembrane region" description="Helical" evidence="6">
    <location>
        <begin position="130"/>
        <end position="151"/>
    </location>
</feature>
<evidence type="ECO:0008006" key="9">
    <source>
        <dbReference type="Google" id="ProtNLM"/>
    </source>
</evidence>
<dbReference type="PANTHER" id="PTHR30250">
    <property type="entry name" value="PST FAMILY PREDICTED COLANIC ACID TRANSPORTER"/>
    <property type="match status" value="1"/>
</dbReference>
<comment type="caution">
    <text evidence="7">The sequence shown here is derived from an EMBL/GenBank/DDBJ whole genome shotgun (WGS) entry which is preliminary data.</text>
</comment>
<feature type="transmembrane region" description="Helical" evidence="6">
    <location>
        <begin position="299"/>
        <end position="322"/>
    </location>
</feature>
<proteinExistence type="predicted"/>
<name>A0A1T2YHN5_PSEFL</name>
<protein>
    <recommendedName>
        <fullName evidence="9">O-antigen transporter</fullName>
    </recommendedName>
</protein>
<evidence type="ECO:0000313" key="8">
    <source>
        <dbReference type="Proteomes" id="UP000190965"/>
    </source>
</evidence>
<dbReference type="Pfam" id="PF01943">
    <property type="entry name" value="Polysacc_synt"/>
    <property type="match status" value="1"/>
</dbReference>
<gene>
    <name evidence="7" type="ORF">BFW87_20005</name>
</gene>
<sequence length="420" mass="47578">MRCLLNFAAIKILLQQNMKVISNYSHMTILQVMNSFFYILIYPFVINTVGVDHYGLFVFATSIATYFMVFINFGFDMHAAKLVSLNQTDGRLHASLLSSITAAKILLEILAVVVFAILIFSIDFLRNNNFLFLLCFANTLSCLFLPTWYFHGVQKMKVLTMIQLSFKLLSLPVIYFAIKGEDDITIYAAIVVFTNVLSSLVAFIVAVKMSQFSLRLPEFSSLKVLLNEVQPFFWSTATNTLKQKSVEIIIGSFFGMKELAIYDLANKIFSVPSLLASNINAALFPIMVKKAQKNVVTKVIKIEFFVGLLCILSVVVGGYWVVDLVSVHDMHDAYYLSILLSFNIMTFLIVGSHIYFIYVPHQRYDLVLRNQVVSVVSFYAFCSAYLMVSWSVYSVVLALMSSALLEIFYSYSLVKKVEGY</sequence>
<keyword evidence="4 6" id="KW-1133">Transmembrane helix</keyword>
<feature type="transmembrane region" description="Helical" evidence="6">
    <location>
        <begin position="54"/>
        <end position="75"/>
    </location>
</feature>
<evidence type="ECO:0000256" key="6">
    <source>
        <dbReference type="SAM" id="Phobius"/>
    </source>
</evidence>
<dbReference type="Proteomes" id="UP000190965">
    <property type="component" value="Unassembled WGS sequence"/>
</dbReference>
<dbReference type="GO" id="GO:0005886">
    <property type="term" value="C:plasma membrane"/>
    <property type="evidence" value="ECO:0007669"/>
    <property type="project" value="UniProtKB-SubCell"/>
</dbReference>
<organism evidence="7 8">
    <name type="scientific">Pseudomonas fluorescens</name>
    <dbReference type="NCBI Taxonomy" id="294"/>
    <lineage>
        <taxon>Bacteria</taxon>
        <taxon>Pseudomonadati</taxon>
        <taxon>Pseudomonadota</taxon>
        <taxon>Gammaproteobacteria</taxon>
        <taxon>Pseudomonadales</taxon>
        <taxon>Pseudomonadaceae</taxon>
        <taxon>Pseudomonas</taxon>
    </lineage>
</organism>
<feature type="transmembrane region" description="Helical" evidence="6">
    <location>
        <begin position="21"/>
        <end position="42"/>
    </location>
</feature>
<evidence type="ECO:0000313" key="7">
    <source>
        <dbReference type="EMBL" id="OPA91293.1"/>
    </source>
</evidence>
<feature type="transmembrane region" description="Helical" evidence="6">
    <location>
        <begin position="366"/>
        <end position="386"/>
    </location>
</feature>
<dbReference type="PANTHER" id="PTHR30250:SF11">
    <property type="entry name" value="O-ANTIGEN TRANSPORTER-RELATED"/>
    <property type="match status" value="1"/>
</dbReference>
<keyword evidence="2" id="KW-1003">Cell membrane</keyword>
<evidence type="ECO:0000256" key="3">
    <source>
        <dbReference type="ARBA" id="ARBA00022692"/>
    </source>
</evidence>
<feature type="transmembrane region" description="Helical" evidence="6">
    <location>
        <begin position="96"/>
        <end position="124"/>
    </location>
</feature>
<reference evidence="7 8" key="1">
    <citation type="submission" date="2016-12" db="EMBL/GenBank/DDBJ databases">
        <title>Draft genome sequences of seven strains of Pseudomonas fluorescens that produce 4-formylaminooxyvinylglycine.</title>
        <authorList>
            <person name="Okrent R.A."/>
            <person name="Manning V.A."/>
            <person name="Trippe K.M."/>
        </authorList>
    </citation>
    <scope>NUCLEOTIDE SEQUENCE [LARGE SCALE GENOMIC DNA]</scope>
    <source>
        <strain evidence="7 8">P5A</strain>
    </source>
</reference>
<keyword evidence="3 6" id="KW-0812">Transmembrane</keyword>
<dbReference type="InterPro" id="IPR050833">
    <property type="entry name" value="Poly_Biosynth_Transport"/>
</dbReference>
<comment type="subcellular location">
    <subcellularLocation>
        <location evidence="1">Cell membrane</location>
        <topology evidence="1">Multi-pass membrane protein</topology>
    </subcellularLocation>
</comment>
<dbReference type="AlphaFoldDB" id="A0A1T2YHN5"/>
<dbReference type="InterPro" id="IPR002797">
    <property type="entry name" value="Polysacc_synth"/>
</dbReference>
<accession>A0A1T2YHN5</accession>
<dbReference type="EMBL" id="MSDF01000025">
    <property type="protein sequence ID" value="OPA91293.1"/>
    <property type="molecule type" value="Genomic_DNA"/>
</dbReference>
<evidence type="ECO:0000256" key="4">
    <source>
        <dbReference type="ARBA" id="ARBA00022989"/>
    </source>
</evidence>
<feature type="transmembrane region" description="Helical" evidence="6">
    <location>
        <begin position="334"/>
        <end position="359"/>
    </location>
</feature>
<evidence type="ECO:0000256" key="2">
    <source>
        <dbReference type="ARBA" id="ARBA00022475"/>
    </source>
</evidence>
<evidence type="ECO:0000256" key="1">
    <source>
        <dbReference type="ARBA" id="ARBA00004651"/>
    </source>
</evidence>
<evidence type="ECO:0000256" key="5">
    <source>
        <dbReference type="ARBA" id="ARBA00023136"/>
    </source>
</evidence>